<comment type="subcellular location">
    <subcellularLocation>
        <location evidence="1 10">Cell outer membrane</location>
        <topology evidence="1 10">Multi-pass membrane protein</topology>
    </subcellularLocation>
</comment>
<evidence type="ECO:0000256" key="2">
    <source>
        <dbReference type="ARBA" id="ARBA00009810"/>
    </source>
</evidence>
<evidence type="ECO:0000256" key="9">
    <source>
        <dbReference type="ARBA" id="ARBA00023237"/>
    </source>
</evidence>
<dbReference type="Proteomes" id="UP001163336">
    <property type="component" value="Chromosome"/>
</dbReference>
<keyword evidence="3 10" id="KW-0813">Transport</keyword>
<dbReference type="InterPro" id="IPR036942">
    <property type="entry name" value="Beta-barrel_TonB_sf"/>
</dbReference>
<evidence type="ECO:0000256" key="6">
    <source>
        <dbReference type="ARBA" id="ARBA00023077"/>
    </source>
</evidence>
<feature type="domain" description="TonB-dependent receptor plug" evidence="14">
    <location>
        <begin position="66"/>
        <end position="178"/>
    </location>
</feature>
<dbReference type="Gene3D" id="2.170.130.10">
    <property type="entry name" value="TonB-dependent receptor, plug domain"/>
    <property type="match status" value="1"/>
</dbReference>
<dbReference type="InterPro" id="IPR039426">
    <property type="entry name" value="TonB-dep_rcpt-like"/>
</dbReference>
<dbReference type="PANTHER" id="PTHR30069">
    <property type="entry name" value="TONB-DEPENDENT OUTER MEMBRANE RECEPTOR"/>
    <property type="match status" value="1"/>
</dbReference>
<feature type="signal peptide" evidence="12">
    <location>
        <begin position="1"/>
        <end position="32"/>
    </location>
</feature>
<evidence type="ECO:0008006" key="17">
    <source>
        <dbReference type="Google" id="ProtNLM"/>
    </source>
</evidence>
<organism evidence="15 16">
    <name type="scientific">Massilia varians</name>
    <dbReference type="NCBI Taxonomy" id="457921"/>
    <lineage>
        <taxon>Bacteria</taxon>
        <taxon>Pseudomonadati</taxon>
        <taxon>Pseudomonadota</taxon>
        <taxon>Betaproteobacteria</taxon>
        <taxon>Burkholderiales</taxon>
        <taxon>Oxalobacteraceae</taxon>
        <taxon>Telluria group</taxon>
        <taxon>Massilia</taxon>
    </lineage>
</organism>
<evidence type="ECO:0000259" key="14">
    <source>
        <dbReference type="Pfam" id="PF07715"/>
    </source>
</evidence>
<evidence type="ECO:0000256" key="12">
    <source>
        <dbReference type="SAM" id="SignalP"/>
    </source>
</evidence>
<proteinExistence type="inferred from homology"/>
<dbReference type="RefSeq" id="WP_281911019.1">
    <property type="nucleotide sequence ID" value="NZ_AP026966.1"/>
</dbReference>
<gene>
    <name evidence="15" type="ORF">MasN3_48730</name>
</gene>
<evidence type="ECO:0000256" key="4">
    <source>
        <dbReference type="ARBA" id="ARBA00022452"/>
    </source>
</evidence>
<evidence type="ECO:0000256" key="5">
    <source>
        <dbReference type="ARBA" id="ARBA00022692"/>
    </source>
</evidence>
<keyword evidence="12" id="KW-0732">Signal</keyword>
<keyword evidence="7 10" id="KW-0472">Membrane</keyword>
<dbReference type="InterPro" id="IPR037066">
    <property type="entry name" value="Plug_dom_sf"/>
</dbReference>
<keyword evidence="16" id="KW-1185">Reference proteome</keyword>
<dbReference type="InterPro" id="IPR012910">
    <property type="entry name" value="Plug_dom"/>
</dbReference>
<keyword evidence="5 10" id="KW-0812">Transmembrane</keyword>
<dbReference type="SUPFAM" id="SSF56935">
    <property type="entry name" value="Porins"/>
    <property type="match status" value="1"/>
</dbReference>
<keyword evidence="4 10" id="KW-1134">Transmembrane beta strand</keyword>
<reference evidence="15" key="1">
    <citation type="submission" date="2022-11" db="EMBL/GenBank/DDBJ databases">
        <title>Isolation and characterization of PLA-degrading bacterium Massilia sp. from Antarctic soil.</title>
        <authorList>
            <person name="Sato K."/>
            <person name="Gomez-Fuentes C."/>
            <person name="Ahmad S.A."/>
            <person name="Zulkharnain A."/>
        </authorList>
    </citation>
    <scope>NUCLEOTIDE SEQUENCE</scope>
    <source>
        <strain evidence="15">N-3</strain>
    </source>
</reference>
<keyword evidence="8" id="KW-0675">Receptor</keyword>
<evidence type="ECO:0000313" key="16">
    <source>
        <dbReference type="Proteomes" id="UP001163336"/>
    </source>
</evidence>
<keyword evidence="9 10" id="KW-0998">Cell outer membrane</keyword>
<evidence type="ECO:0000256" key="7">
    <source>
        <dbReference type="ARBA" id="ARBA00023136"/>
    </source>
</evidence>
<evidence type="ECO:0000256" key="8">
    <source>
        <dbReference type="ARBA" id="ARBA00023170"/>
    </source>
</evidence>
<keyword evidence="6 11" id="KW-0798">TonB box</keyword>
<evidence type="ECO:0000259" key="13">
    <source>
        <dbReference type="Pfam" id="PF00593"/>
    </source>
</evidence>
<dbReference type="InterPro" id="IPR000531">
    <property type="entry name" value="Beta-barrel_TonB"/>
</dbReference>
<dbReference type="Pfam" id="PF00593">
    <property type="entry name" value="TonB_dep_Rec_b-barrel"/>
    <property type="match status" value="1"/>
</dbReference>
<sequence length="656" mass="72319">MNALSPLTCTPGPLKRVAAVCLGLAVALGAHAEEEPVRRADNLVDLSIEELANIPVMSVSKRPERLQDAAAAVFVITAEDIRRSGAATLPEVLRLAPNLHVARINGYSYSISARGMNQSGNSYSNKLLVLIDGRSVYTPLFSGVFWDAQEVLLEDVERIEVVSGPGGVLWGLNAVNGVINITTRSAGDTQGSLAALQAATDGATVSYRHGGTLDNGVAWRVFGKTTRREDSELASGAPVDDAYRRSLVGVRADWERGPDRFSLIGNAYRGRFDQPAPGEIAAPGVPATLGRVRSDGVNLSVRWERLLDDGASLMAQAYFDHTLRRTEPLFGERLYTTDLQFQHTLAAAGRHRVVWGANVRHSRDRVDNTATVAFLPARTTQQWASLFAQDEVTLGQDWYLTLGSRLEYNEYTGTEWLPSARLSWRLSPQHALWAAASRTVRAPSRLDVDAFLPGRPPYLLRGGAQVRGEVARVFELGYRGNPVPALAYSVTLFHHDYDYLRTTETNPAGFITFDSLMEGRSSGVEAWGSWQAAERWRLSAGWTAMHQKLRLKPGSRDQSATLVAKRDPAHTFQLRSIYGIDDRRDVEFTLRKVAGKSFPDVPSYTALDARFGWRIRPGLELALTGENLSGGHGEYGTILYRAEIERRLGVKLMWEY</sequence>
<comment type="similarity">
    <text evidence="2 10 11">Belongs to the TonB-dependent receptor family.</text>
</comment>
<dbReference type="Gene3D" id="2.40.170.20">
    <property type="entry name" value="TonB-dependent receptor, beta-barrel domain"/>
    <property type="match status" value="1"/>
</dbReference>
<protein>
    <recommendedName>
        <fullName evidence="17">TonB-dependent receptor</fullName>
    </recommendedName>
</protein>
<evidence type="ECO:0000256" key="3">
    <source>
        <dbReference type="ARBA" id="ARBA00022448"/>
    </source>
</evidence>
<evidence type="ECO:0000256" key="10">
    <source>
        <dbReference type="PROSITE-ProRule" id="PRU01360"/>
    </source>
</evidence>
<name>A0ABN6TK00_9BURK</name>
<evidence type="ECO:0000313" key="15">
    <source>
        <dbReference type="EMBL" id="BDT61379.1"/>
    </source>
</evidence>
<feature type="domain" description="TonB-dependent receptor-like beta-barrel" evidence="13">
    <location>
        <begin position="240"/>
        <end position="628"/>
    </location>
</feature>
<evidence type="ECO:0000256" key="11">
    <source>
        <dbReference type="RuleBase" id="RU003357"/>
    </source>
</evidence>
<accession>A0ABN6TK00</accession>
<dbReference type="PANTHER" id="PTHR30069:SF27">
    <property type="entry name" value="BLL4766 PROTEIN"/>
    <property type="match status" value="1"/>
</dbReference>
<dbReference type="CDD" id="cd01347">
    <property type="entry name" value="ligand_gated_channel"/>
    <property type="match status" value="1"/>
</dbReference>
<evidence type="ECO:0000256" key="1">
    <source>
        <dbReference type="ARBA" id="ARBA00004571"/>
    </source>
</evidence>
<dbReference type="PROSITE" id="PS52016">
    <property type="entry name" value="TONB_DEPENDENT_REC_3"/>
    <property type="match status" value="1"/>
</dbReference>
<dbReference type="EMBL" id="AP026966">
    <property type="protein sequence ID" value="BDT61379.1"/>
    <property type="molecule type" value="Genomic_DNA"/>
</dbReference>
<feature type="chain" id="PRO_5045430760" description="TonB-dependent receptor" evidence="12">
    <location>
        <begin position="33"/>
        <end position="656"/>
    </location>
</feature>
<dbReference type="Pfam" id="PF07715">
    <property type="entry name" value="Plug"/>
    <property type="match status" value="1"/>
</dbReference>